<dbReference type="RefSeq" id="WP_193192554.1">
    <property type="nucleotide sequence ID" value="NZ_JACZFR010000029.1"/>
</dbReference>
<evidence type="ECO:0000313" key="4">
    <source>
        <dbReference type="Proteomes" id="UP001596425"/>
    </source>
</evidence>
<dbReference type="Proteomes" id="UP001596425">
    <property type="component" value="Unassembled WGS sequence"/>
</dbReference>
<protein>
    <submittedName>
        <fullName evidence="3">FAD-dependent oxidoreductase</fullName>
    </submittedName>
</protein>
<feature type="domain" description="FAD dependent oxidoreductase" evidence="2">
    <location>
        <begin position="6"/>
        <end position="336"/>
    </location>
</feature>
<keyword evidence="4" id="KW-1185">Reference proteome</keyword>
<reference evidence="4" key="1">
    <citation type="journal article" date="2019" name="Int. J. Syst. Evol. Microbiol.">
        <title>The Global Catalogue of Microorganisms (GCM) 10K type strain sequencing project: providing services to taxonomists for standard genome sequencing and annotation.</title>
        <authorList>
            <consortium name="The Broad Institute Genomics Platform"/>
            <consortium name="The Broad Institute Genome Sequencing Center for Infectious Disease"/>
            <person name="Wu L."/>
            <person name="Ma J."/>
        </authorList>
    </citation>
    <scope>NUCLEOTIDE SEQUENCE [LARGE SCALE GENOMIC DNA]</scope>
    <source>
        <strain evidence="4">CGMCC 1.13718</strain>
    </source>
</reference>
<dbReference type="Pfam" id="PF01266">
    <property type="entry name" value="DAO"/>
    <property type="match status" value="1"/>
</dbReference>
<dbReference type="InterPro" id="IPR036188">
    <property type="entry name" value="FAD/NAD-bd_sf"/>
</dbReference>
<keyword evidence="1" id="KW-0560">Oxidoreductase</keyword>
<sequence>MPISLDLLILGGGVQGLALLRELSPDYSALLLDPDPGLSETLHFHGYFSSGWNAAHPLAAESYCRTAEHWRRLLADWGMEYCETAFDAALSPEMVAALCANWREAGIAAAEQVFPAPFAAQDLAAHRSYRFDGDLVFDGATAYCRLRRPWAERMRQGRVLEFSCSGKRIERVLVELDGGECELLPQMLLCACGAGNAGILARLPIPTAEVYAAQLVRPMHMLLMRGPRIPSLSGLLFDLVFVYHPLDRKEGLWILTLNPGEPKFTAGPIDMQRPPPAEPELVCATLDRLAAAIPDFHRLAADCRWSLYVGWKTDAPGPDGEPLLKLAYPRPYHLHDFGLENFLALWPNHWCLATEAAGEAAARVRAMIRPRHRQPRPTAETSPKMVTNRWQRRDLHWRDWAEFAAEIGYSRRHGR</sequence>
<evidence type="ECO:0000313" key="3">
    <source>
        <dbReference type="EMBL" id="MFC6635695.1"/>
    </source>
</evidence>
<dbReference type="EMBL" id="JBHSVR010000001">
    <property type="protein sequence ID" value="MFC6635695.1"/>
    <property type="molecule type" value="Genomic_DNA"/>
</dbReference>
<organism evidence="3 4">
    <name type="scientific">Microbulbifer taiwanensis</name>
    <dbReference type="NCBI Taxonomy" id="986746"/>
    <lineage>
        <taxon>Bacteria</taxon>
        <taxon>Pseudomonadati</taxon>
        <taxon>Pseudomonadota</taxon>
        <taxon>Gammaproteobacteria</taxon>
        <taxon>Cellvibrionales</taxon>
        <taxon>Microbulbiferaceae</taxon>
        <taxon>Microbulbifer</taxon>
    </lineage>
</organism>
<comment type="caution">
    <text evidence="3">The sequence shown here is derived from an EMBL/GenBank/DDBJ whole genome shotgun (WGS) entry which is preliminary data.</text>
</comment>
<proteinExistence type="predicted"/>
<evidence type="ECO:0000256" key="1">
    <source>
        <dbReference type="ARBA" id="ARBA00023002"/>
    </source>
</evidence>
<name>A0ABW1YWD5_9GAMM</name>
<evidence type="ECO:0000259" key="2">
    <source>
        <dbReference type="Pfam" id="PF01266"/>
    </source>
</evidence>
<dbReference type="InterPro" id="IPR006076">
    <property type="entry name" value="FAD-dep_OxRdtase"/>
</dbReference>
<dbReference type="SUPFAM" id="SSF51905">
    <property type="entry name" value="FAD/NAD(P)-binding domain"/>
    <property type="match status" value="1"/>
</dbReference>
<gene>
    <name evidence="3" type="ORF">ACFQBM_20695</name>
</gene>
<accession>A0ABW1YWD5</accession>